<dbReference type="NCBIfam" id="TIGR01730">
    <property type="entry name" value="RND_mfp"/>
    <property type="match status" value="1"/>
</dbReference>
<evidence type="ECO:0000256" key="3">
    <source>
        <dbReference type="SAM" id="SignalP"/>
    </source>
</evidence>
<dbReference type="PROSITE" id="PS51257">
    <property type="entry name" value="PROKAR_LIPOPROTEIN"/>
    <property type="match status" value="1"/>
</dbReference>
<comment type="similarity">
    <text evidence="1">Belongs to the membrane fusion protein (MFP) (TC 8.A.1) family.</text>
</comment>
<dbReference type="GO" id="GO:1990281">
    <property type="term" value="C:efflux pump complex"/>
    <property type="evidence" value="ECO:0007669"/>
    <property type="project" value="TreeGrafter"/>
</dbReference>
<gene>
    <name evidence="6" type="ORF">H1P_1670010</name>
</gene>
<dbReference type="Gene3D" id="2.40.50.100">
    <property type="match status" value="1"/>
</dbReference>
<feature type="domain" description="Multidrug resistance protein MdtA-like barrel-sandwich hybrid" evidence="4">
    <location>
        <begin position="76"/>
        <end position="250"/>
    </location>
</feature>
<dbReference type="Proteomes" id="UP000320055">
    <property type="component" value="Unassembled WGS sequence"/>
</dbReference>
<evidence type="ECO:0000256" key="1">
    <source>
        <dbReference type="ARBA" id="ARBA00009477"/>
    </source>
</evidence>
<evidence type="ECO:0000313" key="7">
    <source>
        <dbReference type="Proteomes" id="UP000320055"/>
    </source>
</evidence>
<dbReference type="Pfam" id="PF25917">
    <property type="entry name" value="BSH_RND"/>
    <property type="match status" value="1"/>
</dbReference>
<dbReference type="InterPro" id="IPR006143">
    <property type="entry name" value="RND_pump_MFP"/>
</dbReference>
<keyword evidence="3" id="KW-0732">Signal</keyword>
<dbReference type="SUPFAM" id="SSF111369">
    <property type="entry name" value="HlyD-like secretion proteins"/>
    <property type="match status" value="2"/>
</dbReference>
<dbReference type="OrthoDB" id="9806939at2"/>
<organism evidence="6 7">
    <name type="scientific">Hyella patelloides LEGE 07179</name>
    <dbReference type="NCBI Taxonomy" id="945734"/>
    <lineage>
        <taxon>Bacteria</taxon>
        <taxon>Bacillati</taxon>
        <taxon>Cyanobacteriota</taxon>
        <taxon>Cyanophyceae</taxon>
        <taxon>Pleurocapsales</taxon>
        <taxon>Hyellaceae</taxon>
        <taxon>Hyella</taxon>
    </lineage>
</organism>
<dbReference type="AlphaFoldDB" id="A0A563VN16"/>
<name>A0A563VN16_9CYAN</name>
<dbReference type="InterPro" id="IPR058625">
    <property type="entry name" value="MdtA-like_BSH"/>
</dbReference>
<sequence length="420" mass="45814">MVNIYKFLWSTFCSFVALVLLSSCQPLSPNDSDPSNLQSSQRQRITTVDVATVTTENLANSQEYVGTTEPNSTTFLRSQVEGRLLDLNVNVGDLVNKNQVIGRLDDSLLAATVEQERAELASLESELTREQLSVKNTKISLQETKIELEQAKNDAQRYSSLSQIGAISQQQAESFETAAKVAQQAVFLAEEEVNIAQQAVTTAMGRVAAQQSAISEASQRQAYSQLIAPTTGIVVSKSQEPGNLVREGEEILSVGDLNTIKILLPISAVDLNLVALGQTVEVRLDAIQDKVFPGKVSKIAPVANANTRKINIEITVNNSNNEIKSGLLAKVQLPENNQEQIAVSQSAIVEEAGINYIFVVTEENSKQRQATVTKRQVTIDNSLQNEVFLTEGLKPGEKYIIRSSQPLTNNQVVNLSIISE</sequence>
<dbReference type="Gene3D" id="2.40.30.170">
    <property type="match status" value="1"/>
</dbReference>
<evidence type="ECO:0000259" key="4">
    <source>
        <dbReference type="Pfam" id="PF25917"/>
    </source>
</evidence>
<accession>A0A563VN16</accession>
<protein>
    <submittedName>
        <fullName evidence="6">RND family efflux transporter, MFP subunit</fullName>
    </submittedName>
</protein>
<dbReference type="GO" id="GO:0015562">
    <property type="term" value="F:efflux transmembrane transporter activity"/>
    <property type="evidence" value="ECO:0007669"/>
    <property type="project" value="TreeGrafter"/>
</dbReference>
<dbReference type="InterPro" id="IPR058792">
    <property type="entry name" value="Beta-barrel_RND_2"/>
</dbReference>
<feature type="signal peptide" evidence="3">
    <location>
        <begin position="1"/>
        <end position="28"/>
    </location>
</feature>
<dbReference type="Gene3D" id="2.40.420.20">
    <property type="match status" value="1"/>
</dbReference>
<keyword evidence="2" id="KW-0175">Coiled coil</keyword>
<feature type="chain" id="PRO_5021802842" evidence="3">
    <location>
        <begin position="29"/>
        <end position="420"/>
    </location>
</feature>
<proteinExistence type="inferred from homology"/>
<dbReference type="FunFam" id="2.40.30.170:FF:000010">
    <property type="entry name" value="Efflux RND transporter periplasmic adaptor subunit"/>
    <property type="match status" value="1"/>
</dbReference>
<dbReference type="PANTHER" id="PTHR30469">
    <property type="entry name" value="MULTIDRUG RESISTANCE PROTEIN MDTA"/>
    <property type="match status" value="1"/>
</dbReference>
<dbReference type="PANTHER" id="PTHR30469:SF15">
    <property type="entry name" value="HLYD FAMILY OF SECRETION PROTEINS"/>
    <property type="match status" value="1"/>
</dbReference>
<dbReference type="Pfam" id="PF25954">
    <property type="entry name" value="Beta-barrel_RND_2"/>
    <property type="match status" value="1"/>
</dbReference>
<evidence type="ECO:0000313" key="6">
    <source>
        <dbReference type="EMBL" id="VEP12818.1"/>
    </source>
</evidence>
<dbReference type="EMBL" id="CAACVJ010000076">
    <property type="protein sequence ID" value="VEP12818.1"/>
    <property type="molecule type" value="Genomic_DNA"/>
</dbReference>
<feature type="domain" description="CusB-like beta-barrel" evidence="5">
    <location>
        <begin position="271"/>
        <end position="334"/>
    </location>
</feature>
<evidence type="ECO:0000259" key="5">
    <source>
        <dbReference type="Pfam" id="PF25954"/>
    </source>
</evidence>
<evidence type="ECO:0000256" key="2">
    <source>
        <dbReference type="SAM" id="Coils"/>
    </source>
</evidence>
<feature type="coiled-coil region" evidence="2">
    <location>
        <begin position="113"/>
        <end position="161"/>
    </location>
</feature>
<reference evidence="6 7" key="1">
    <citation type="submission" date="2019-01" db="EMBL/GenBank/DDBJ databases">
        <authorList>
            <person name="Brito A."/>
        </authorList>
    </citation>
    <scope>NUCLEOTIDE SEQUENCE [LARGE SCALE GENOMIC DNA]</scope>
    <source>
        <strain evidence="6">1</strain>
    </source>
</reference>
<keyword evidence="7" id="KW-1185">Reference proteome</keyword>